<dbReference type="AlphaFoldDB" id="K1UD72"/>
<sequence>MEKGARCDMYSNEYIDISEIDTD</sequence>
<accession>K1UD72</accession>
<gene>
    <name evidence="1" type="ORF">LEA_04834</name>
</gene>
<organism evidence="1">
    <name type="scientific">human gut metagenome</name>
    <dbReference type="NCBI Taxonomy" id="408170"/>
    <lineage>
        <taxon>unclassified sequences</taxon>
        <taxon>metagenomes</taxon>
        <taxon>organismal metagenomes</taxon>
    </lineage>
</organism>
<name>K1UD72_9ZZZZ</name>
<evidence type="ECO:0000313" key="1">
    <source>
        <dbReference type="EMBL" id="EKC76185.1"/>
    </source>
</evidence>
<feature type="non-terminal residue" evidence="1">
    <location>
        <position position="23"/>
    </location>
</feature>
<dbReference type="EMBL" id="AJWY01003165">
    <property type="protein sequence ID" value="EKC76185.1"/>
    <property type="molecule type" value="Genomic_DNA"/>
</dbReference>
<protein>
    <submittedName>
        <fullName evidence="1">Uncharacterized protein</fullName>
    </submittedName>
</protein>
<proteinExistence type="predicted"/>
<comment type="caution">
    <text evidence="1">The sequence shown here is derived from an EMBL/GenBank/DDBJ whole genome shotgun (WGS) entry which is preliminary data.</text>
</comment>
<reference evidence="1" key="1">
    <citation type="journal article" date="2013" name="Environ. Microbiol.">
        <title>Microbiota from the distal guts of lean and obese adolescents exhibit partial functional redundancy besides clear differences in community structure.</title>
        <authorList>
            <person name="Ferrer M."/>
            <person name="Ruiz A."/>
            <person name="Lanza F."/>
            <person name="Haange S.B."/>
            <person name="Oberbach A."/>
            <person name="Till H."/>
            <person name="Bargiela R."/>
            <person name="Campoy C."/>
            <person name="Segura M.T."/>
            <person name="Richter M."/>
            <person name="von Bergen M."/>
            <person name="Seifert J."/>
            <person name="Suarez A."/>
        </authorList>
    </citation>
    <scope>NUCLEOTIDE SEQUENCE</scope>
</reference>